<dbReference type="KEGG" id="liu:OU989_19375"/>
<reference evidence="2" key="1">
    <citation type="submission" date="2022-11" db="EMBL/GenBank/DDBJ databases">
        <title>Lysinibacillus irui.</title>
        <authorList>
            <person name="Akintayo S.O."/>
        </authorList>
    </citation>
    <scope>NUCLEOTIDE SEQUENCE</scope>
    <source>
        <strain evidence="2">IRB4-01</strain>
    </source>
</reference>
<dbReference type="RefSeq" id="WP_274794565.1">
    <property type="nucleotide sequence ID" value="NZ_CP113527.1"/>
</dbReference>
<proteinExistence type="predicted"/>
<keyword evidence="1" id="KW-1133">Transmembrane helix</keyword>
<keyword evidence="1" id="KW-0812">Transmembrane</keyword>
<evidence type="ECO:0000313" key="3">
    <source>
        <dbReference type="Proteomes" id="UP001219585"/>
    </source>
</evidence>
<evidence type="ECO:0000313" key="2">
    <source>
        <dbReference type="EMBL" id="WDV06378.1"/>
    </source>
</evidence>
<keyword evidence="1" id="KW-0472">Membrane</keyword>
<gene>
    <name evidence="2" type="ORF">OU989_19375</name>
</gene>
<evidence type="ECO:0000256" key="1">
    <source>
        <dbReference type="SAM" id="Phobius"/>
    </source>
</evidence>
<dbReference type="EMBL" id="CP113527">
    <property type="protein sequence ID" value="WDV06378.1"/>
    <property type="molecule type" value="Genomic_DNA"/>
</dbReference>
<organism evidence="2 3">
    <name type="scientific">Lysinibacillus irui</name>
    <dbReference type="NCBI Taxonomy" id="2998077"/>
    <lineage>
        <taxon>Bacteria</taxon>
        <taxon>Bacillati</taxon>
        <taxon>Bacillota</taxon>
        <taxon>Bacilli</taxon>
        <taxon>Bacillales</taxon>
        <taxon>Bacillaceae</taxon>
        <taxon>Lysinibacillus</taxon>
    </lineage>
</organism>
<name>A0AAJ5RNC5_9BACI</name>
<dbReference type="Proteomes" id="UP001219585">
    <property type="component" value="Chromosome"/>
</dbReference>
<protein>
    <submittedName>
        <fullName evidence="2">Uncharacterized protein</fullName>
    </submittedName>
</protein>
<feature type="transmembrane region" description="Helical" evidence="1">
    <location>
        <begin position="29"/>
        <end position="45"/>
    </location>
</feature>
<accession>A0AAJ5RNC5</accession>
<dbReference type="AlphaFoldDB" id="A0AAJ5RNC5"/>
<sequence>MKIIFFILLGIIYLFLANAINIIIIQEVFFLIGLALVCIGIVRYIKERYLAAQAMAALTEASTEEIMAIPHTQYTLSSNALHALLLNEQTNMLIIAQREELGGELTITEIPFSKIYEVAIMEDEVFMLKTKNYLMSGSLLEEDNEDEELAEQEDEEEEDTVTKLSLKLVVDHLSDPILEYTFMDTEEDPISKEEDEYKEAMELCEKWYQKISVIIKRHELERVPIRHWQ</sequence>